<proteinExistence type="predicted"/>
<protein>
    <submittedName>
        <fullName evidence="2">Uncharacterized protein</fullName>
    </submittedName>
</protein>
<sequence length="127" mass="13987">MGELVGVLVRGFIVLAGNVLTMIDTAEFFGARRRKARQKALARGEQVKIPCVLRDPDLTDGREQQGRLLLGDGRLRWLAPGRPPAAFEPGELTMQAVDEQAITFHAHRTELRLHPDEAPAVLRALGT</sequence>
<organism evidence="2 3">
    <name type="scientific">Amycolatopsis heterodermiae</name>
    <dbReference type="NCBI Taxonomy" id="3110235"/>
    <lineage>
        <taxon>Bacteria</taxon>
        <taxon>Bacillati</taxon>
        <taxon>Actinomycetota</taxon>
        <taxon>Actinomycetes</taxon>
        <taxon>Pseudonocardiales</taxon>
        <taxon>Pseudonocardiaceae</taxon>
        <taxon>Amycolatopsis</taxon>
    </lineage>
</organism>
<keyword evidence="3" id="KW-1185">Reference proteome</keyword>
<dbReference type="Proteomes" id="UP001304298">
    <property type="component" value="Unassembled WGS sequence"/>
</dbReference>
<evidence type="ECO:0000256" key="1">
    <source>
        <dbReference type="SAM" id="Phobius"/>
    </source>
</evidence>
<reference evidence="2 3" key="1">
    <citation type="submission" date="2023-12" db="EMBL/GenBank/DDBJ databases">
        <title>Amycolatopsis sp. V23-08.</title>
        <authorList>
            <person name="Somphong A."/>
        </authorList>
    </citation>
    <scope>NUCLEOTIDE SEQUENCE [LARGE SCALE GENOMIC DNA]</scope>
    <source>
        <strain evidence="2 3">V23-08</strain>
    </source>
</reference>
<evidence type="ECO:0000313" key="2">
    <source>
        <dbReference type="EMBL" id="MEA5361927.1"/>
    </source>
</evidence>
<accession>A0ABU5R6T6</accession>
<feature type="transmembrane region" description="Helical" evidence="1">
    <location>
        <begin position="12"/>
        <end position="31"/>
    </location>
</feature>
<keyword evidence="1" id="KW-1133">Transmembrane helix</keyword>
<evidence type="ECO:0000313" key="3">
    <source>
        <dbReference type="Proteomes" id="UP001304298"/>
    </source>
</evidence>
<keyword evidence="1" id="KW-0812">Transmembrane</keyword>
<name>A0ABU5R6T6_9PSEU</name>
<keyword evidence="1" id="KW-0472">Membrane</keyword>
<dbReference type="RefSeq" id="WP_323329424.1">
    <property type="nucleotide sequence ID" value="NZ_JAYFSI010000004.1"/>
</dbReference>
<comment type="caution">
    <text evidence="2">The sequence shown here is derived from an EMBL/GenBank/DDBJ whole genome shotgun (WGS) entry which is preliminary data.</text>
</comment>
<gene>
    <name evidence="2" type="ORF">VA596_20485</name>
</gene>
<dbReference type="EMBL" id="JAYFSI010000004">
    <property type="protein sequence ID" value="MEA5361927.1"/>
    <property type="molecule type" value="Genomic_DNA"/>
</dbReference>